<dbReference type="PANTHER" id="PTHR11113">
    <property type="entry name" value="N-ACETYLGLUCOSAMINE-6-PHOSPHATE DEACETYLASE"/>
    <property type="match status" value="1"/>
</dbReference>
<dbReference type="AlphaFoldDB" id="A0A6A8DIZ0"/>
<dbReference type="FunFam" id="3.20.20.140:FF:000004">
    <property type="entry name" value="N-acetylglucosamine-6-phosphate deacetylase"/>
    <property type="match status" value="1"/>
</dbReference>
<gene>
    <name evidence="13" type="primary">nagA</name>
    <name evidence="13" type="ORF">GH741_01125</name>
</gene>
<comment type="similarity">
    <text evidence="1 9">Belongs to the metallo-dependent hydrolases superfamily. NagA family.</text>
</comment>
<evidence type="ECO:0000256" key="6">
    <source>
        <dbReference type="ARBA" id="ARBA00023277"/>
    </source>
</evidence>
<feature type="binding site" evidence="11">
    <location>
        <position position="204"/>
    </location>
    <ligand>
        <name>Zn(2+)</name>
        <dbReference type="ChEBI" id="CHEBI:29105"/>
    </ligand>
</feature>
<dbReference type="InterPro" id="IPR032466">
    <property type="entry name" value="Metal_Hydrolase"/>
</dbReference>
<keyword evidence="4 11" id="KW-0479">Metal-binding</keyword>
<evidence type="ECO:0000256" key="9">
    <source>
        <dbReference type="PIRNR" id="PIRNR038994"/>
    </source>
</evidence>
<dbReference type="EMBL" id="WJNG01000001">
    <property type="protein sequence ID" value="MRH41272.1"/>
    <property type="molecule type" value="Genomic_DNA"/>
</dbReference>
<comment type="cofactor">
    <cofactor evidence="11">
        <name>a divalent metal cation</name>
        <dbReference type="ChEBI" id="CHEBI:60240"/>
    </cofactor>
    <text evidence="11">Binds 1 divalent metal cation per subunit.</text>
</comment>
<dbReference type="RefSeq" id="WP_153734933.1">
    <property type="nucleotide sequence ID" value="NZ_WJNG01000001.1"/>
</dbReference>
<comment type="caution">
    <text evidence="13">The sequence shown here is derived from an EMBL/GenBank/DDBJ whole genome shotgun (WGS) entry which is preliminary data.</text>
</comment>
<evidence type="ECO:0000256" key="11">
    <source>
        <dbReference type="PIRSR" id="PIRSR038994-3"/>
    </source>
</evidence>
<dbReference type="EC" id="3.5.1.25" evidence="2"/>
<dbReference type="SUPFAM" id="SSF51338">
    <property type="entry name" value="Composite domain of metallo-dependent hydrolases"/>
    <property type="match status" value="1"/>
</dbReference>
<feature type="active site" description="Proton donor/acceptor" evidence="10">
    <location>
        <position position="283"/>
    </location>
</feature>
<dbReference type="Gene3D" id="2.30.40.10">
    <property type="entry name" value="Urease, subunit C, domain 1"/>
    <property type="match status" value="1"/>
</dbReference>
<evidence type="ECO:0000256" key="2">
    <source>
        <dbReference type="ARBA" id="ARBA00011899"/>
    </source>
</evidence>
<dbReference type="GO" id="GO:0008448">
    <property type="term" value="F:N-acetylglucosamine-6-phosphate deacetylase activity"/>
    <property type="evidence" value="ECO:0007669"/>
    <property type="project" value="UniProtKB-EC"/>
</dbReference>
<dbReference type="InterPro" id="IPR003764">
    <property type="entry name" value="GlcNAc_6-P_deAcase"/>
</dbReference>
<evidence type="ECO:0000313" key="13">
    <source>
        <dbReference type="EMBL" id="MRH41272.1"/>
    </source>
</evidence>
<evidence type="ECO:0000256" key="8">
    <source>
        <dbReference type="ARBA" id="ARBA00060590"/>
    </source>
</evidence>
<dbReference type="NCBIfam" id="TIGR00221">
    <property type="entry name" value="nagA"/>
    <property type="match status" value="1"/>
</dbReference>
<organism evidence="13 14">
    <name type="scientific">Aquibacillus halophilus</name>
    <dbReference type="NCBI Taxonomy" id="930132"/>
    <lineage>
        <taxon>Bacteria</taxon>
        <taxon>Bacillati</taxon>
        <taxon>Bacillota</taxon>
        <taxon>Bacilli</taxon>
        <taxon>Bacillales</taxon>
        <taxon>Bacillaceae</taxon>
        <taxon>Aquibacillus</taxon>
    </lineage>
</organism>
<name>A0A6A8DIZ0_9BACI</name>
<dbReference type="InterPro" id="IPR011059">
    <property type="entry name" value="Metal-dep_hydrolase_composite"/>
</dbReference>
<keyword evidence="14" id="KW-1185">Reference proteome</keyword>
<evidence type="ECO:0000256" key="10">
    <source>
        <dbReference type="PIRSR" id="PIRSR038994-1"/>
    </source>
</evidence>
<dbReference type="SUPFAM" id="SSF51556">
    <property type="entry name" value="Metallo-dependent hydrolases"/>
    <property type="match status" value="1"/>
</dbReference>
<feature type="binding site" evidence="11">
    <location>
        <position position="138"/>
    </location>
    <ligand>
        <name>Zn(2+)</name>
        <dbReference type="ChEBI" id="CHEBI:29105"/>
    </ligand>
</feature>
<evidence type="ECO:0000256" key="5">
    <source>
        <dbReference type="ARBA" id="ARBA00022801"/>
    </source>
</evidence>
<feature type="binding site" evidence="11">
    <location>
        <position position="225"/>
    </location>
    <ligand>
        <name>Zn(2+)</name>
        <dbReference type="ChEBI" id="CHEBI:29105"/>
    </ligand>
</feature>
<keyword evidence="6 9" id="KW-0119">Carbohydrate metabolism</keyword>
<evidence type="ECO:0000256" key="3">
    <source>
        <dbReference type="ARBA" id="ARBA00018029"/>
    </source>
</evidence>
<dbReference type="OrthoDB" id="9776488at2"/>
<comment type="pathway">
    <text evidence="8">Amino-sugar metabolism; N-acetylneuraminate degradation; D-fructose 6-phosphate from N-acetylneuraminate: step 4/5.</text>
</comment>
<proteinExistence type="inferred from homology"/>
<accession>A0A6A8DIZ0</accession>
<keyword evidence="5 9" id="KW-0378">Hydrolase</keyword>
<evidence type="ECO:0000259" key="12">
    <source>
        <dbReference type="Pfam" id="PF01979"/>
    </source>
</evidence>
<dbReference type="PIRSF" id="PIRSF038994">
    <property type="entry name" value="NagA"/>
    <property type="match status" value="1"/>
</dbReference>
<dbReference type="InterPro" id="IPR006680">
    <property type="entry name" value="Amidohydro-rel"/>
</dbReference>
<dbReference type="Proteomes" id="UP000799092">
    <property type="component" value="Unassembled WGS sequence"/>
</dbReference>
<dbReference type="Pfam" id="PF01979">
    <property type="entry name" value="Amidohydro_1"/>
    <property type="match status" value="1"/>
</dbReference>
<evidence type="ECO:0000256" key="7">
    <source>
        <dbReference type="ARBA" id="ARBA00047647"/>
    </source>
</evidence>
<dbReference type="PANTHER" id="PTHR11113:SF14">
    <property type="entry name" value="N-ACETYLGLUCOSAMINE-6-PHOSPHATE DEACETYLASE"/>
    <property type="match status" value="1"/>
</dbReference>
<feature type="domain" description="Amidohydrolase-related" evidence="12">
    <location>
        <begin position="58"/>
        <end position="388"/>
    </location>
</feature>
<dbReference type="GO" id="GO:0046872">
    <property type="term" value="F:metal ion binding"/>
    <property type="evidence" value="ECO:0007669"/>
    <property type="project" value="UniProtKB-KW"/>
</dbReference>
<evidence type="ECO:0000313" key="14">
    <source>
        <dbReference type="Proteomes" id="UP000799092"/>
    </source>
</evidence>
<reference evidence="13" key="1">
    <citation type="submission" date="2019-11" db="EMBL/GenBank/DDBJ databases">
        <authorList>
            <person name="Li J."/>
        </authorList>
    </citation>
    <scope>NUCLEOTIDE SEQUENCE</scope>
    <source>
        <strain evidence="13">B6B</strain>
    </source>
</reference>
<evidence type="ECO:0000256" key="4">
    <source>
        <dbReference type="ARBA" id="ARBA00022723"/>
    </source>
</evidence>
<sequence length="397" mass="43153">MKKNNVLIRNASLYSENGLVENAYIKLVNGYISCIGSIETLTSYEGFEIIDLPSNYKIIPGMIDVHIHGINGSDTMDATTEALQNMAASVPSEGTTSFLATTITQDRSTIEAALKNAGDYIRNHQQPGDAEIIGIHLEGPFINKDKAGAQPLGHITDPDLLLFKKWQILCNSKIKLVTLAPELPGSEELIRYLKENKIIASIGHSNATADQVDVAIEQGLSHVTHLYNQMREFHHREPGVVGAALLKDELMVEIISDGIHSTPQAVDLAYRQKTADRLVLITDAMRAKCLKNGTYDLGGQEVTVTGNKAFLADGTLAGSVLKMGQAFKNIMEYTNCSVAEAITMSSTNAAKELGLFDRKGSIAIGKDADIVILDDHNDVYMTFCKGQLAFAKGDEQI</sequence>
<dbReference type="Gene3D" id="3.20.20.140">
    <property type="entry name" value="Metal-dependent hydrolases"/>
    <property type="match status" value="1"/>
</dbReference>
<protein>
    <recommendedName>
        <fullName evidence="3">N-acetylglucosamine-6-phosphate deacetylase</fullName>
        <ecNumber evidence="2">3.5.1.25</ecNumber>
    </recommendedName>
</protein>
<dbReference type="GO" id="GO:0006046">
    <property type="term" value="P:N-acetylglucosamine catabolic process"/>
    <property type="evidence" value="ECO:0007669"/>
    <property type="project" value="TreeGrafter"/>
</dbReference>
<dbReference type="CDD" id="cd00854">
    <property type="entry name" value="NagA"/>
    <property type="match status" value="1"/>
</dbReference>
<comment type="catalytic activity">
    <reaction evidence="7">
        <text>N-acetyl-D-glucosamine 6-phosphate + H2O = D-glucosamine 6-phosphate + acetate</text>
        <dbReference type="Rhea" id="RHEA:22936"/>
        <dbReference type="ChEBI" id="CHEBI:15377"/>
        <dbReference type="ChEBI" id="CHEBI:30089"/>
        <dbReference type="ChEBI" id="CHEBI:57513"/>
        <dbReference type="ChEBI" id="CHEBI:58725"/>
        <dbReference type="EC" id="3.5.1.25"/>
    </reaction>
</comment>
<evidence type="ECO:0000256" key="1">
    <source>
        <dbReference type="ARBA" id="ARBA00010716"/>
    </source>
</evidence>